<evidence type="ECO:0000313" key="1">
    <source>
        <dbReference type="EMBL" id="AEV76047.1"/>
    </source>
</evidence>
<evidence type="ECO:0000313" key="2">
    <source>
        <dbReference type="Proteomes" id="UP000005442"/>
    </source>
</evidence>
<keyword evidence="2" id="KW-1185">Reference proteome</keyword>
<accession>G8RKS0</accession>
<gene>
    <name evidence="1" type="ordered locus">MycrhN_5578</name>
</gene>
<dbReference type="KEGG" id="mrh:MycrhN_5578"/>
<name>G8RKS0_MYCRN</name>
<proteinExistence type="predicted"/>
<sequence length="207" mass="21557">MAAVLLGACSRVVVGSSQPVEAAAERPPVPVAQLLIEPARFPPQYSAAVLDVAGVDRAVRDVDGVPIGAVVTPAACTPPVLWHSEVVGVEGVDAATASRLIVVLTRPVPPLSDRLAQLRACPTFEVGESTVTVTELPAPPVDADASYAVEQVVTTPDSERTTLTFAAEIGDARVSVTWLQDPASGEADTASLDALFRDSVLKLRRES</sequence>
<dbReference type="PATRIC" id="fig|710685.3.peg.5602"/>
<dbReference type="HOGENOM" id="CLU_097155_0_0_11"/>
<evidence type="ECO:0008006" key="3">
    <source>
        <dbReference type="Google" id="ProtNLM"/>
    </source>
</evidence>
<dbReference type="Proteomes" id="UP000005442">
    <property type="component" value="Chromosome"/>
</dbReference>
<dbReference type="EMBL" id="CP003169">
    <property type="protein sequence ID" value="AEV76047.1"/>
    <property type="molecule type" value="Genomic_DNA"/>
</dbReference>
<organism evidence="1 2">
    <name type="scientific">Mycolicibacterium rhodesiae (strain NBB3)</name>
    <name type="common">Mycobacterium rhodesiae</name>
    <dbReference type="NCBI Taxonomy" id="710685"/>
    <lineage>
        <taxon>Bacteria</taxon>
        <taxon>Bacillati</taxon>
        <taxon>Actinomycetota</taxon>
        <taxon>Actinomycetes</taxon>
        <taxon>Mycobacteriales</taxon>
        <taxon>Mycobacteriaceae</taxon>
        <taxon>Mycolicibacterium</taxon>
    </lineage>
</organism>
<dbReference type="eggNOG" id="ENOG50321KP">
    <property type="taxonomic scope" value="Bacteria"/>
</dbReference>
<protein>
    <recommendedName>
        <fullName evidence="3">DUF5642 domain-containing protein</fullName>
    </recommendedName>
</protein>
<dbReference type="AlphaFoldDB" id="G8RKS0"/>
<dbReference type="STRING" id="710685.MycrhN_5578"/>
<reference evidence="1 2" key="1">
    <citation type="submission" date="2011-12" db="EMBL/GenBank/DDBJ databases">
        <title>Complete sequence of Mycobacterium rhodesiae NBB3.</title>
        <authorList>
            <consortium name="US DOE Joint Genome Institute"/>
            <person name="Lucas S."/>
            <person name="Han J."/>
            <person name="Lapidus A."/>
            <person name="Cheng J.-F."/>
            <person name="Goodwin L."/>
            <person name="Pitluck S."/>
            <person name="Peters L."/>
            <person name="Mikhailova N."/>
            <person name="Gu W."/>
            <person name="Detter J.C."/>
            <person name="Han C."/>
            <person name="Tapia R."/>
            <person name="Land M."/>
            <person name="Hauser L."/>
            <person name="Kyrpides N."/>
            <person name="Ivanova N."/>
            <person name="Pagani I."/>
            <person name="Mattes T."/>
            <person name="Holmes A."/>
            <person name="Rutledge P."/>
            <person name="Paulsen I."/>
            <person name="Coleman N."/>
            <person name="Woyke T."/>
        </authorList>
    </citation>
    <scope>NUCLEOTIDE SEQUENCE [LARGE SCALE GENOMIC DNA]</scope>
    <source>
        <strain evidence="1 2">NBB3</strain>
    </source>
</reference>